<organism evidence="2 3">
    <name type="scientific">Aphanomyces astaci</name>
    <name type="common">Crayfish plague agent</name>
    <dbReference type="NCBI Taxonomy" id="112090"/>
    <lineage>
        <taxon>Eukaryota</taxon>
        <taxon>Sar</taxon>
        <taxon>Stramenopiles</taxon>
        <taxon>Oomycota</taxon>
        <taxon>Saprolegniomycetes</taxon>
        <taxon>Saprolegniales</taxon>
        <taxon>Verrucalvaceae</taxon>
        <taxon>Aphanomyces</taxon>
    </lineage>
</organism>
<evidence type="ECO:0000259" key="1">
    <source>
        <dbReference type="Pfam" id="PF14303"/>
    </source>
</evidence>
<accession>A0A397ABV5</accession>
<dbReference type="InterPro" id="IPR029466">
    <property type="entry name" value="NAM-associated_C"/>
</dbReference>
<reference evidence="2 3" key="1">
    <citation type="submission" date="2018-08" db="EMBL/GenBank/DDBJ databases">
        <title>Aphanomyces genome sequencing and annotation.</title>
        <authorList>
            <person name="Minardi D."/>
            <person name="Oidtmann B."/>
            <person name="Van Der Giezen M."/>
            <person name="Studholme D.J."/>
        </authorList>
    </citation>
    <scope>NUCLEOTIDE SEQUENCE [LARGE SCALE GENOMIC DNA]</scope>
    <source>
        <strain evidence="2 3">Kv</strain>
    </source>
</reference>
<sequence length="273" mass="30538">MALNGRGANFTTDEDCQLVRSWLNISQDESKGSGQKADQFWARVEANYCTYCEPDCYRTARSLATWWSNILEQCNKFVGCFATVKSKLGSGEAEGPNEAELVRRAKELFARKADSRGKKSRFLFLHAWEILHTVPKWADLRGQQVGATKKKRMKLDDNDNIVSDNEEPRRPMGVKAAKKLKFQGVQGTGERMSHKAVAEAQLMRASAMLLQAELSLMTIPMAGLSDTARDYILLKQASVLANQKRISGEKGALDDELDENAIDNEFPAEEELV</sequence>
<evidence type="ECO:0000313" key="3">
    <source>
        <dbReference type="Proteomes" id="UP000265427"/>
    </source>
</evidence>
<dbReference type="Proteomes" id="UP000265427">
    <property type="component" value="Unassembled WGS sequence"/>
</dbReference>
<dbReference type="Pfam" id="PF14303">
    <property type="entry name" value="NAM-associated"/>
    <property type="match status" value="1"/>
</dbReference>
<dbReference type="PANTHER" id="PTHR45125">
    <property type="entry name" value="F21J9.4-RELATED"/>
    <property type="match status" value="1"/>
</dbReference>
<evidence type="ECO:0000313" key="2">
    <source>
        <dbReference type="EMBL" id="RHY03774.1"/>
    </source>
</evidence>
<name>A0A397ABV5_APHAT</name>
<dbReference type="VEuPathDB" id="FungiDB:H257_11632"/>
<comment type="caution">
    <text evidence="2">The sequence shown here is derived from an EMBL/GenBank/DDBJ whole genome shotgun (WGS) entry which is preliminary data.</text>
</comment>
<gene>
    <name evidence="2" type="ORF">DYB36_012516</name>
</gene>
<dbReference type="EMBL" id="QUSZ01007032">
    <property type="protein sequence ID" value="RHY03774.1"/>
    <property type="molecule type" value="Genomic_DNA"/>
</dbReference>
<dbReference type="AlphaFoldDB" id="A0A397ABV5"/>
<proteinExistence type="predicted"/>
<feature type="domain" description="No apical meristem-associated C-terminal" evidence="1">
    <location>
        <begin position="122"/>
        <end position="238"/>
    </location>
</feature>
<protein>
    <recommendedName>
        <fullName evidence="1">No apical meristem-associated C-terminal domain-containing protein</fullName>
    </recommendedName>
</protein>